<dbReference type="KEGG" id="asau:88174892"/>
<dbReference type="Gene3D" id="3.40.50.2000">
    <property type="entry name" value="Glycogen Phosphorylase B"/>
    <property type="match status" value="2"/>
</dbReference>
<dbReference type="RefSeq" id="XP_062878856.1">
    <property type="nucleotide sequence ID" value="XM_063022786.1"/>
</dbReference>
<evidence type="ECO:0000256" key="2">
    <source>
        <dbReference type="SAM" id="MobiDB-lite"/>
    </source>
</evidence>
<dbReference type="EMBL" id="CP138897">
    <property type="protein sequence ID" value="WPK26475.1"/>
    <property type="molecule type" value="Genomic_DNA"/>
</dbReference>
<proteinExistence type="predicted"/>
<evidence type="ECO:0000313" key="3">
    <source>
        <dbReference type="EMBL" id="WPK26475.1"/>
    </source>
</evidence>
<evidence type="ECO:0000313" key="4">
    <source>
        <dbReference type="Proteomes" id="UP001338582"/>
    </source>
</evidence>
<dbReference type="GO" id="GO:0003825">
    <property type="term" value="F:alpha,alpha-trehalose-phosphate synthase (UDP-forming) activity"/>
    <property type="evidence" value="ECO:0007669"/>
    <property type="project" value="TreeGrafter"/>
</dbReference>
<dbReference type="GeneID" id="88174892"/>
<dbReference type="AlphaFoldDB" id="A0AAX4HFH3"/>
<dbReference type="CDD" id="cd03788">
    <property type="entry name" value="GT20_TPS"/>
    <property type="match status" value="1"/>
</dbReference>
<dbReference type="GO" id="GO:0005946">
    <property type="term" value="C:alpha,alpha-trehalose-phosphate synthase complex (UDP-forming)"/>
    <property type="evidence" value="ECO:0007669"/>
    <property type="project" value="TreeGrafter"/>
</dbReference>
<protein>
    <recommendedName>
        <fullName evidence="5">Trehalose synthase complex regulatory subunit TSL1</fullName>
    </recommendedName>
</protein>
<gene>
    <name evidence="3" type="ORF">PUMCH_003829</name>
</gene>
<dbReference type="GO" id="GO:0004805">
    <property type="term" value="F:trehalose-phosphatase activity"/>
    <property type="evidence" value="ECO:0007669"/>
    <property type="project" value="TreeGrafter"/>
</dbReference>
<evidence type="ECO:0000256" key="1">
    <source>
        <dbReference type="ARBA" id="ARBA00022553"/>
    </source>
</evidence>
<dbReference type="InterPro" id="IPR003337">
    <property type="entry name" value="Trehalose_PPase"/>
</dbReference>
<dbReference type="InterPro" id="IPR001830">
    <property type="entry name" value="Glyco_trans_20"/>
</dbReference>
<organism evidence="3 4">
    <name type="scientific">Australozyma saopauloensis</name>
    <dbReference type="NCBI Taxonomy" id="291208"/>
    <lineage>
        <taxon>Eukaryota</taxon>
        <taxon>Fungi</taxon>
        <taxon>Dikarya</taxon>
        <taxon>Ascomycota</taxon>
        <taxon>Saccharomycotina</taxon>
        <taxon>Pichiomycetes</taxon>
        <taxon>Metschnikowiaceae</taxon>
        <taxon>Australozyma</taxon>
    </lineage>
</organism>
<dbReference type="GO" id="GO:0005829">
    <property type="term" value="C:cytosol"/>
    <property type="evidence" value="ECO:0007669"/>
    <property type="project" value="TreeGrafter"/>
</dbReference>
<dbReference type="Pfam" id="PF00982">
    <property type="entry name" value="Glyco_transf_20"/>
    <property type="match status" value="1"/>
</dbReference>
<reference evidence="3 4" key="1">
    <citation type="submission" date="2023-10" db="EMBL/GenBank/DDBJ databases">
        <title>Draft Genome Sequence of Candida saopaulonensis from a very Premature Infant with Sepsis.</title>
        <authorList>
            <person name="Ning Y."/>
            <person name="Dai R."/>
            <person name="Xiao M."/>
            <person name="Xu Y."/>
            <person name="Yan Q."/>
            <person name="Zhang L."/>
        </authorList>
    </citation>
    <scope>NUCLEOTIDE SEQUENCE [LARGE SCALE GENOMIC DNA]</scope>
    <source>
        <strain evidence="3 4">19XY460</strain>
    </source>
</reference>
<feature type="region of interest" description="Disordered" evidence="2">
    <location>
        <begin position="1"/>
        <end position="26"/>
    </location>
</feature>
<dbReference type="Proteomes" id="UP001338582">
    <property type="component" value="Chromosome 4"/>
</dbReference>
<dbReference type="PANTHER" id="PTHR10788:SF15">
    <property type="entry name" value="TREHALOSE SYNTHASE COMPLEX REGULATORY SUBUNIT TPS3-RELATED"/>
    <property type="match status" value="1"/>
</dbReference>
<keyword evidence="1" id="KW-0597">Phosphoprotein</keyword>
<dbReference type="SUPFAM" id="SSF53756">
    <property type="entry name" value="UDP-Glycosyltransferase/glycogen phosphorylase"/>
    <property type="match status" value="1"/>
</dbReference>
<keyword evidence="4" id="KW-1185">Reference proteome</keyword>
<evidence type="ECO:0008006" key="5">
    <source>
        <dbReference type="Google" id="ProtNLM"/>
    </source>
</evidence>
<sequence length="997" mass="112047">MHTPAANSPMASKREPEMSSAEEFFDKSRKLPDLARALGDTVNDKLGPQLIQPRSKFSNAGLPALVVEPKKKSVDGLPGMKISRTSSFINANPTAHRSPLLRSASEFKGRSGLSRQFLNFSLEKRGSTSAVFFDDDDYSEPSSTKARSSSLIREPFDVGSGIMDYDEGEDAEKLAPYGGFSRSNLELSILNRDNVFSHAPWQIERAEKGNGSLVNAVDLASECGSIHNSRWVGAMSLPCDAVPTNVLDDISEKLKDEYSCDAVFIDDETFQGHYNSFCKQILWPTLHYQIPDDPKSKAFEEHLYNYYKKVNQMVADKIVEAYKRENNHKSPKDPQNMIWIHDYHLFLVPSMVREQLPEAQIGFFLHVSFPSSEVFRCLAQRESLLKGVLGADCVTFQTEEYVRHFLQTSSRLLLADFNDFGIVFNGKYTKVNTIPVGIDVPSLQKIVDSHEVQEWQKMIRERWRNQTLLVSRDKLDKLRGVKQKLLAYENYLHKNPSKVENTVMIQIFIGLQDDDDYETEVMEIISRINSLPTNIYTAQPVVVLRHDIDFDQYIALLTEADTFIVSSMREGLNVTCHEFIVASHEKKAPLIISEFTGSSHLLDCEGKGALLVNPWDTRTFGDKIERAMNMEQGEKEERWKKCFEVVETHNSISWVKSCIESINEAWIFNQEKSSVTTKPFTSEVFSKFMDTTDDKRLFVINVDDPSLNFDRQGGKTALSLSRVGIILNTLTSNPKNIVLFASIMSRDEMELLFNNVGKAGLIAEFGGYIKLPGKSHWISVFDDHQIGVWTPQVAQVFRAKAERLPGSKTIVSDCTVRLVANTALVHDPKRSADVMGECIQYVNDAFGESEELHATIVDGSVVVQQKNLSIRAIHFLISYYSSDISGDVLTQLFNIKRVESMSGTMFRNAIVDSPTAPLPHGIDHLSHLFYSGGMNPIDEGIYDIAHTLKKDKFVANTLTVAVNNDNSQNVSSADYSCMGQNELFGILGQACKDFAES</sequence>
<dbReference type="FunFam" id="3.40.50.2000:FF:000099">
    <property type="entry name" value="Alpha,alpha-trehalose phosphate synthase subunit, putative"/>
    <property type="match status" value="1"/>
</dbReference>
<dbReference type="Pfam" id="PF02358">
    <property type="entry name" value="Trehalose_PPase"/>
    <property type="match status" value="1"/>
</dbReference>
<dbReference type="PANTHER" id="PTHR10788">
    <property type="entry name" value="TREHALOSE-6-PHOSPHATE SYNTHASE"/>
    <property type="match status" value="1"/>
</dbReference>
<name>A0AAX4HFH3_9ASCO</name>
<feature type="compositionally biased region" description="Polar residues" evidence="2">
    <location>
        <begin position="1"/>
        <end position="10"/>
    </location>
</feature>
<dbReference type="GO" id="GO:0005992">
    <property type="term" value="P:trehalose biosynthetic process"/>
    <property type="evidence" value="ECO:0007669"/>
    <property type="project" value="InterPro"/>
</dbReference>
<accession>A0AAX4HFH3</accession>